<accession>A0AA38CH19</accession>
<keyword evidence="4" id="KW-1185">Reference proteome</keyword>
<dbReference type="InterPro" id="IPR019557">
    <property type="entry name" value="AminoTfrase-like_pln_mobile"/>
</dbReference>
<keyword evidence="1" id="KW-0175">Coiled coil</keyword>
<dbReference type="PANTHER" id="PTHR46033:SF1">
    <property type="entry name" value="PROTEIN MAIN-LIKE 2"/>
    <property type="match status" value="1"/>
</dbReference>
<evidence type="ECO:0000313" key="4">
    <source>
        <dbReference type="Proteomes" id="UP000824469"/>
    </source>
</evidence>
<proteinExistence type="predicted"/>
<reference evidence="3 4" key="1">
    <citation type="journal article" date="2021" name="Nat. Plants">
        <title>The Taxus genome provides insights into paclitaxel biosynthesis.</title>
        <authorList>
            <person name="Xiong X."/>
            <person name="Gou J."/>
            <person name="Liao Q."/>
            <person name="Li Y."/>
            <person name="Zhou Q."/>
            <person name="Bi G."/>
            <person name="Li C."/>
            <person name="Du R."/>
            <person name="Wang X."/>
            <person name="Sun T."/>
            <person name="Guo L."/>
            <person name="Liang H."/>
            <person name="Lu P."/>
            <person name="Wu Y."/>
            <person name="Zhang Z."/>
            <person name="Ro D.K."/>
            <person name="Shang Y."/>
            <person name="Huang S."/>
            <person name="Yan J."/>
        </authorList>
    </citation>
    <scope>NUCLEOTIDE SEQUENCE [LARGE SCALE GENOMIC DNA]</scope>
    <source>
        <strain evidence="3">Ta-2019</strain>
    </source>
</reference>
<dbReference type="GO" id="GO:0010073">
    <property type="term" value="P:meristem maintenance"/>
    <property type="evidence" value="ECO:0007669"/>
    <property type="project" value="InterPro"/>
</dbReference>
<feature type="domain" description="Aminotransferase-like plant mobile" evidence="2">
    <location>
        <begin position="15"/>
        <end position="202"/>
    </location>
</feature>
<dbReference type="Proteomes" id="UP000824469">
    <property type="component" value="Unassembled WGS sequence"/>
</dbReference>
<protein>
    <recommendedName>
        <fullName evidence="2">Aminotransferase-like plant mobile domain-containing protein</fullName>
    </recommendedName>
</protein>
<name>A0AA38CH19_TAXCH</name>
<evidence type="ECO:0000256" key="1">
    <source>
        <dbReference type="SAM" id="Coils"/>
    </source>
</evidence>
<comment type="caution">
    <text evidence="3">The sequence shown here is derived from an EMBL/GenBank/DDBJ whole genome shotgun (WGS) entry which is preliminary data.</text>
</comment>
<dbReference type="PANTHER" id="PTHR46033">
    <property type="entry name" value="PROTEIN MAIN-LIKE 2"/>
    <property type="match status" value="1"/>
</dbReference>
<organism evidence="3 4">
    <name type="scientific">Taxus chinensis</name>
    <name type="common">Chinese yew</name>
    <name type="synonym">Taxus wallichiana var. chinensis</name>
    <dbReference type="NCBI Taxonomy" id="29808"/>
    <lineage>
        <taxon>Eukaryota</taxon>
        <taxon>Viridiplantae</taxon>
        <taxon>Streptophyta</taxon>
        <taxon>Embryophyta</taxon>
        <taxon>Tracheophyta</taxon>
        <taxon>Spermatophyta</taxon>
        <taxon>Pinopsida</taxon>
        <taxon>Pinidae</taxon>
        <taxon>Conifers II</taxon>
        <taxon>Cupressales</taxon>
        <taxon>Taxaceae</taxon>
        <taxon>Taxus</taxon>
    </lineage>
</organism>
<gene>
    <name evidence="3" type="ORF">KI387_028719</name>
</gene>
<feature type="coiled-coil region" evidence="1">
    <location>
        <begin position="260"/>
        <end position="287"/>
    </location>
</feature>
<dbReference type="Pfam" id="PF10536">
    <property type="entry name" value="PMD"/>
    <property type="match status" value="1"/>
</dbReference>
<dbReference type="InterPro" id="IPR044824">
    <property type="entry name" value="MAIN-like"/>
</dbReference>
<evidence type="ECO:0000259" key="2">
    <source>
        <dbReference type="Pfam" id="PF10536"/>
    </source>
</evidence>
<sequence length="348" mass="40192">MYAAHPEETRLAVILMIAVGYYALPRAEGGRFPKALMCVMWEMIERNVTFAWAPAYLAELYRGLWACRRNHRTTLDSSYLLHCWAYEHIVCVRPIGRPIQSGETGVQRLGFRRWVQTEQEARSQAVTGDIEYYRQVWERVTVADICWRPYGNYMVTESIAEELRGVERLRWIAGHRPGEYERIPIDRVRRQFGFVQDIPLAYRPYMRIDAEAAFSPPRPTPPEGPEEVAADRRVMDAGTTEAYRLWWVAELRGVRERPDIAVITAERDRLQRLVQQLQTQVNETRGLLVVAESRAGRLEAGVLHARGRIHMLQERLADQWAVPIAVVPLRTERPGERGRRSRSSPSSG</sequence>
<evidence type="ECO:0000313" key="3">
    <source>
        <dbReference type="EMBL" id="KAH9297037.1"/>
    </source>
</evidence>
<dbReference type="EMBL" id="JAHRHJ020000010">
    <property type="protein sequence ID" value="KAH9297037.1"/>
    <property type="molecule type" value="Genomic_DNA"/>
</dbReference>
<dbReference type="AlphaFoldDB" id="A0AA38CH19"/>